<gene>
    <name evidence="2" type="ORF">B1A74_13095</name>
</gene>
<evidence type="ECO:0000256" key="1">
    <source>
        <dbReference type="SAM" id="Phobius"/>
    </source>
</evidence>
<comment type="caution">
    <text evidence="2">The sequence shown here is derived from an EMBL/GenBank/DDBJ whole genome shotgun (WGS) entry which is preliminary data.</text>
</comment>
<keyword evidence="1" id="KW-0472">Membrane</keyword>
<evidence type="ECO:0000313" key="2">
    <source>
        <dbReference type="EMBL" id="OOC09018.1"/>
    </source>
</evidence>
<dbReference type="InterPro" id="IPR045584">
    <property type="entry name" value="Pilin-like"/>
</dbReference>
<dbReference type="RefSeq" id="WP_077244888.1">
    <property type="nucleotide sequence ID" value="NZ_MUZR01000067.1"/>
</dbReference>
<proteinExistence type="predicted"/>
<dbReference type="AlphaFoldDB" id="A0A1V2ZV69"/>
<evidence type="ECO:0000313" key="3">
    <source>
        <dbReference type="Proteomes" id="UP000189177"/>
    </source>
</evidence>
<sequence>MSPRPPPAPMAGFTLFELVLVLLVLGVLAVVAIPRIPAGLLGSAPDLQAAEDQLVGDLRQARAGAMVCGHNRAVAVDFNGGQWTMDGARNCLAASLSGPRNISGVSVSGSGFEFRYPFGALDPDADVPLSLAGGGESRTVCVRALTGAVERGGC</sequence>
<dbReference type="SUPFAM" id="SSF54523">
    <property type="entry name" value="Pili subunits"/>
    <property type="match status" value="1"/>
</dbReference>
<keyword evidence="1" id="KW-1133">Transmembrane helix</keyword>
<accession>A0A1V2ZV69</accession>
<dbReference type="Gene3D" id="3.30.700.10">
    <property type="entry name" value="Glycoprotein, Type 4 Pilin"/>
    <property type="match status" value="1"/>
</dbReference>
<reference evidence="2 3" key="1">
    <citation type="submission" date="2017-02" db="EMBL/GenBank/DDBJ databases">
        <title>Genomic diversity within the haloalkaliphilic genus Thioalkalivibrio.</title>
        <authorList>
            <person name="Ahn A.-C."/>
            <person name="Meier-Kolthoff J."/>
            <person name="Overmars L."/>
            <person name="Richter M."/>
            <person name="Woyke T."/>
            <person name="Sorokin D.Y."/>
            <person name="Muyzer G."/>
        </authorList>
    </citation>
    <scope>NUCLEOTIDE SEQUENCE [LARGE SCALE GENOMIC DNA]</scope>
    <source>
        <strain evidence="2 3">HL17</strain>
    </source>
</reference>
<dbReference type="Proteomes" id="UP000189177">
    <property type="component" value="Unassembled WGS sequence"/>
</dbReference>
<feature type="transmembrane region" description="Helical" evidence="1">
    <location>
        <begin position="12"/>
        <end position="33"/>
    </location>
</feature>
<protein>
    <submittedName>
        <fullName evidence="2">Prepilin-type N-terminal cleavage/methylation domain-containing protein</fullName>
    </submittedName>
</protein>
<dbReference type="OrthoDB" id="5787296at2"/>
<name>A0A1V2ZV69_9GAMM</name>
<dbReference type="STRING" id="252474.B1A74_13095"/>
<keyword evidence="3" id="KW-1185">Reference proteome</keyword>
<keyword evidence="1" id="KW-0812">Transmembrane</keyword>
<dbReference type="InterPro" id="IPR012902">
    <property type="entry name" value="N_methyl_site"/>
</dbReference>
<organism evidence="2 3">
    <name type="scientific">Thioalkalivibrio halophilus</name>
    <dbReference type="NCBI Taxonomy" id="252474"/>
    <lineage>
        <taxon>Bacteria</taxon>
        <taxon>Pseudomonadati</taxon>
        <taxon>Pseudomonadota</taxon>
        <taxon>Gammaproteobacteria</taxon>
        <taxon>Chromatiales</taxon>
        <taxon>Ectothiorhodospiraceae</taxon>
        <taxon>Thioalkalivibrio</taxon>
    </lineage>
</organism>
<dbReference type="EMBL" id="MUZR01000067">
    <property type="protein sequence ID" value="OOC09018.1"/>
    <property type="molecule type" value="Genomic_DNA"/>
</dbReference>
<dbReference type="NCBIfam" id="TIGR02532">
    <property type="entry name" value="IV_pilin_GFxxxE"/>
    <property type="match status" value="1"/>
</dbReference>